<name>A0A2P2E061_9LEPT</name>
<keyword evidence="6" id="KW-0902">Two-component regulatory system</keyword>
<dbReference type="InterPro" id="IPR003661">
    <property type="entry name" value="HisK_dim/P_dom"/>
</dbReference>
<dbReference type="FunFam" id="1.10.287.130:FF:000001">
    <property type="entry name" value="Two-component sensor histidine kinase"/>
    <property type="match status" value="1"/>
</dbReference>
<dbReference type="Gene3D" id="1.10.287.130">
    <property type="match status" value="1"/>
</dbReference>
<protein>
    <recommendedName>
        <fullName evidence="2">histidine kinase</fullName>
        <ecNumber evidence="2">2.7.13.3</ecNumber>
    </recommendedName>
</protein>
<accession>A0A2P2E061</accession>
<dbReference type="Proteomes" id="UP000245133">
    <property type="component" value="Unassembled WGS sequence"/>
</dbReference>
<dbReference type="PANTHER" id="PTHR43711">
    <property type="entry name" value="TWO-COMPONENT HISTIDINE KINASE"/>
    <property type="match status" value="1"/>
</dbReference>
<dbReference type="SUPFAM" id="SSF47384">
    <property type="entry name" value="Homodimeric domain of signal transducing histidine kinase"/>
    <property type="match status" value="1"/>
</dbReference>
<dbReference type="InterPro" id="IPR036890">
    <property type="entry name" value="HATPase_C_sf"/>
</dbReference>
<dbReference type="PROSITE" id="PS50109">
    <property type="entry name" value="HIS_KIN"/>
    <property type="match status" value="1"/>
</dbReference>
<evidence type="ECO:0000256" key="5">
    <source>
        <dbReference type="ARBA" id="ARBA00022777"/>
    </source>
</evidence>
<dbReference type="EC" id="2.7.13.3" evidence="2"/>
<dbReference type="GO" id="GO:0000155">
    <property type="term" value="F:phosphorelay sensor kinase activity"/>
    <property type="evidence" value="ECO:0007669"/>
    <property type="project" value="InterPro"/>
</dbReference>
<dbReference type="PANTHER" id="PTHR43711:SF1">
    <property type="entry name" value="HISTIDINE KINASE 1"/>
    <property type="match status" value="1"/>
</dbReference>
<dbReference type="OrthoDB" id="9813151at2"/>
<dbReference type="CDD" id="cd00082">
    <property type="entry name" value="HisKA"/>
    <property type="match status" value="1"/>
</dbReference>
<evidence type="ECO:0000256" key="2">
    <source>
        <dbReference type="ARBA" id="ARBA00012438"/>
    </source>
</evidence>
<comment type="catalytic activity">
    <reaction evidence="1">
        <text>ATP + protein L-histidine = ADP + protein N-phospho-L-histidine.</text>
        <dbReference type="EC" id="2.7.13.3"/>
    </reaction>
</comment>
<dbReference type="SUPFAM" id="SSF55785">
    <property type="entry name" value="PYP-like sensor domain (PAS domain)"/>
    <property type="match status" value="1"/>
</dbReference>
<proteinExistence type="predicted"/>
<dbReference type="InterPro" id="IPR005467">
    <property type="entry name" value="His_kinase_dom"/>
</dbReference>
<dbReference type="InterPro" id="IPR036097">
    <property type="entry name" value="HisK_dim/P_sf"/>
</dbReference>
<dbReference type="AlphaFoldDB" id="A0A2P2E061"/>
<dbReference type="SMART" id="SM00387">
    <property type="entry name" value="HATPase_c"/>
    <property type="match status" value="1"/>
</dbReference>
<keyword evidence="9" id="KW-1185">Reference proteome</keyword>
<evidence type="ECO:0000259" key="7">
    <source>
        <dbReference type="PROSITE" id="PS50109"/>
    </source>
</evidence>
<reference evidence="8 9" key="1">
    <citation type="submission" date="2018-02" db="EMBL/GenBank/DDBJ databases">
        <title>Novel Leptospira species isolated from soil and water in Japan.</title>
        <authorList>
            <person name="Nakao R."/>
            <person name="Masuzawa T."/>
        </authorList>
    </citation>
    <scope>NUCLEOTIDE SEQUENCE [LARGE SCALE GENOMIC DNA]</scope>
    <source>
        <strain evidence="8 9">YH101</strain>
    </source>
</reference>
<keyword evidence="4" id="KW-0808">Transferase</keyword>
<dbReference type="SUPFAM" id="SSF55874">
    <property type="entry name" value="ATPase domain of HSP90 chaperone/DNA topoisomerase II/histidine kinase"/>
    <property type="match status" value="1"/>
</dbReference>
<dbReference type="PRINTS" id="PR00344">
    <property type="entry name" value="BCTRLSENSOR"/>
</dbReference>
<evidence type="ECO:0000256" key="3">
    <source>
        <dbReference type="ARBA" id="ARBA00022553"/>
    </source>
</evidence>
<dbReference type="InterPro" id="IPR050736">
    <property type="entry name" value="Sensor_HK_Regulatory"/>
</dbReference>
<feature type="domain" description="Histidine kinase" evidence="7">
    <location>
        <begin position="276"/>
        <end position="494"/>
    </location>
</feature>
<dbReference type="Pfam" id="PF08448">
    <property type="entry name" value="PAS_4"/>
    <property type="match status" value="1"/>
</dbReference>
<dbReference type="Pfam" id="PF02518">
    <property type="entry name" value="HATPase_c"/>
    <property type="match status" value="1"/>
</dbReference>
<dbReference type="Pfam" id="PF00512">
    <property type="entry name" value="HisKA"/>
    <property type="match status" value="1"/>
</dbReference>
<dbReference type="Gene3D" id="3.30.450.20">
    <property type="entry name" value="PAS domain"/>
    <property type="match status" value="1"/>
</dbReference>
<keyword evidence="5" id="KW-0418">Kinase</keyword>
<gene>
    <name evidence="8" type="ORF">LPTSP4_18020</name>
</gene>
<dbReference type="Gene3D" id="3.30.565.10">
    <property type="entry name" value="Histidine kinase-like ATPase, C-terminal domain"/>
    <property type="match status" value="1"/>
</dbReference>
<dbReference type="InterPro" id="IPR035965">
    <property type="entry name" value="PAS-like_dom_sf"/>
</dbReference>
<evidence type="ECO:0000256" key="4">
    <source>
        <dbReference type="ARBA" id="ARBA00022679"/>
    </source>
</evidence>
<organism evidence="8 9">
    <name type="scientific">Leptospira ryugenii</name>
    <dbReference type="NCBI Taxonomy" id="1917863"/>
    <lineage>
        <taxon>Bacteria</taxon>
        <taxon>Pseudomonadati</taxon>
        <taxon>Spirochaetota</taxon>
        <taxon>Spirochaetia</taxon>
        <taxon>Leptospirales</taxon>
        <taxon>Leptospiraceae</taxon>
        <taxon>Leptospira</taxon>
    </lineage>
</organism>
<dbReference type="InterPro" id="IPR013656">
    <property type="entry name" value="PAS_4"/>
</dbReference>
<keyword evidence="3" id="KW-0597">Phosphoprotein</keyword>
<dbReference type="RefSeq" id="WP_108976054.1">
    <property type="nucleotide sequence ID" value="NZ_BFBB01000004.1"/>
</dbReference>
<evidence type="ECO:0000256" key="6">
    <source>
        <dbReference type="ARBA" id="ARBA00023012"/>
    </source>
</evidence>
<dbReference type="CDD" id="cd00075">
    <property type="entry name" value="HATPase"/>
    <property type="match status" value="1"/>
</dbReference>
<dbReference type="EMBL" id="BFBB01000004">
    <property type="protein sequence ID" value="GBF50277.1"/>
    <property type="molecule type" value="Genomic_DNA"/>
</dbReference>
<evidence type="ECO:0000256" key="1">
    <source>
        <dbReference type="ARBA" id="ARBA00000085"/>
    </source>
</evidence>
<dbReference type="InterPro" id="IPR003594">
    <property type="entry name" value="HATPase_dom"/>
</dbReference>
<evidence type="ECO:0000313" key="8">
    <source>
        <dbReference type="EMBL" id="GBF50277.1"/>
    </source>
</evidence>
<dbReference type="InterPro" id="IPR004358">
    <property type="entry name" value="Sig_transdc_His_kin-like_C"/>
</dbReference>
<sequence length="503" mass="58024">MYEILEKIKPFFKDEESYFAAKQVLIERETIFQEDIIYRLAGMMREAAFVLDENWHYLFINDIAKSSIKKTEDELRNFDVWTLFPEIRENEIGKAMLRARAEKKNIHLEQTQHIDGRWYDVMFIPLSNYLIVFSREISSHKKIQIGYDSILSKNNAILAAIPDSLYRIHVSGKALDYKKYPEVLEWDEELKSGDWEFLDMSELFPSSDLERIKKKINQVIDENELVTLEYFRDAYDGRKHYELRLSKSGPFEALAILRDISIRKKAEQLKNEFISVVSHELRTPLTSIKGAIDLLVGGVAGELNNQAKSLLNICKKNTLRLVRFVTDLLDIESLDSGNINFDYRTHKLADIVSHAIESMRTFSAQFHVEIDFVNPDPNYLVFVDEDRLHQCITNLISNAVKYTPKHSNVTVELGLVESNVFLKITDKGPGIDPDVRLRLFHRFVQGPPPKDKLVGGSGLGLPITKAFVEQMLGKIYYESSESGTSFFIELPRVTNRQEISGNQ</sequence>
<comment type="caution">
    <text evidence="8">The sequence shown here is derived from an EMBL/GenBank/DDBJ whole genome shotgun (WGS) entry which is preliminary data.</text>
</comment>
<evidence type="ECO:0000313" key="9">
    <source>
        <dbReference type="Proteomes" id="UP000245133"/>
    </source>
</evidence>
<dbReference type="SMART" id="SM00388">
    <property type="entry name" value="HisKA"/>
    <property type="match status" value="1"/>
</dbReference>